<feature type="compositionally biased region" description="Gly residues" evidence="1">
    <location>
        <begin position="11"/>
        <end position="20"/>
    </location>
</feature>
<proteinExistence type="predicted"/>
<accession>A0AAV9QR28</accession>
<protein>
    <submittedName>
        <fullName evidence="2">Uncharacterized protein</fullName>
    </submittedName>
</protein>
<dbReference type="EMBL" id="JAHHUM010002915">
    <property type="protein sequence ID" value="KAK5599774.1"/>
    <property type="molecule type" value="Genomic_DNA"/>
</dbReference>
<evidence type="ECO:0000313" key="3">
    <source>
        <dbReference type="Proteomes" id="UP001311232"/>
    </source>
</evidence>
<organism evidence="2 3">
    <name type="scientific">Crenichthys baileyi</name>
    <name type="common">White River springfish</name>
    <dbReference type="NCBI Taxonomy" id="28760"/>
    <lineage>
        <taxon>Eukaryota</taxon>
        <taxon>Metazoa</taxon>
        <taxon>Chordata</taxon>
        <taxon>Craniata</taxon>
        <taxon>Vertebrata</taxon>
        <taxon>Euteleostomi</taxon>
        <taxon>Actinopterygii</taxon>
        <taxon>Neopterygii</taxon>
        <taxon>Teleostei</taxon>
        <taxon>Neoteleostei</taxon>
        <taxon>Acanthomorphata</taxon>
        <taxon>Ovalentaria</taxon>
        <taxon>Atherinomorphae</taxon>
        <taxon>Cyprinodontiformes</taxon>
        <taxon>Goodeidae</taxon>
        <taxon>Crenichthys</taxon>
    </lineage>
</organism>
<dbReference type="Proteomes" id="UP001311232">
    <property type="component" value="Unassembled WGS sequence"/>
</dbReference>
<reference evidence="2 3" key="1">
    <citation type="submission" date="2021-06" db="EMBL/GenBank/DDBJ databases">
        <authorList>
            <person name="Palmer J.M."/>
        </authorList>
    </citation>
    <scope>NUCLEOTIDE SEQUENCE [LARGE SCALE GENOMIC DNA]</scope>
    <source>
        <strain evidence="2 3">MEX-2019</strain>
        <tissue evidence="2">Muscle</tissue>
    </source>
</reference>
<sequence>MEIGWQLEAGGEVGDTGQGGKVSIRPSRKGACLTLQNRKEGFGTTLQRTIGIASRNFWNKEHLSKIQRMKEIEHFMQLEEVARCCKTLPGPVWLGHNNPLP</sequence>
<evidence type="ECO:0000256" key="1">
    <source>
        <dbReference type="SAM" id="MobiDB-lite"/>
    </source>
</evidence>
<name>A0AAV9QR28_9TELE</name>
<evidence type="ECO:0000313" key="2">
    <source>
        <dbReference type="EMBL" id="KAK5599774.1"/>
    </source>
</evidence>
<dbReference type="AlphaFoldDB" id="A0AAV9QR28"/>
<keyword evidence="3" id="KW-1185">Reference proteome</keyword>
<gene>
    <name evidence="2" type="ORF">CRENBAI_015907</name>
</gene>
<feature type="region of interest" description="Disordered" evidence="1">
    <location>
        <begin position="1"/>
        <end position="23"/>
    </location>
</feature>
<comment type="caution">
    <text evidence="2">The sequence shown here is derived from an EMBL/GenBank/DDBJ whole genome shotgun (WGS) entry which is preliminary data.</text>
</comment>